<accession>A8IKX6</accession>
<dbReference type="PANTHER" id="PTHR34001:SF3">
    <property type="entry name" value="BLL7405 PROTEIN"/>
    <property type="match status" value="1"/>
</dbReference>
<reference evidence="8 9" key="5">
    <citation type="journal article" date="2010" name="Appl. Environ. Microbiol.">
        <title>phrR-like gene praR of Azorhizobium caulinodans ORS571 is essential for symbiosis with Sesbania rostrata and is involved in expression of reb genes.</title>
        <authorList>
            <person name="Akiba N."/>
            <person name="Aono T."/>
            <person name="Toyazaki H."/>
            <person name="Sato S."/>
            <person name="Oyaizu H."/>
        </authorList>
    </citation>
    <scope>NUCLEOTIDE SEQUENCE [LARGE SCALE GENOMIC DNA]</scope>
    <source>
        <strain evidence="9">ATCC 43989 / DSM 5975 / JCM 20966 / LMG 6465 / NBRC 14845 / NCIMB 13405 / ORS 571</strain>
    </source>
</reference>
<reference evidence="8 9" key="6">
    <citation type="journal article" date="2011" name="Appl. Environ. Microbiol.">
        <title>Involvement of the azorhizobial chromosome partition gene (parA) in the onset of bacteroid differentiation during Sesbania rostrata stem nodule development.</title>
        <authorList>
            <person name="Liu CT."/>
            <person name="Lee KB."/>
            <person name="Wang YS."/>
            <person name="Peng MH."/>
            <person name="Lee KT."/>
            <person name="Suzuki S."/>
            <person name="Suzuki T."/>
            <person name="Oyaizu H."/>
        </authorList>
    </citation>
    <scope>NUCLEOTIDE SEQUENCE [LARGE SCALE GENOMIC DNA]</scope>
    <source>
        <strain evidence="9">ATCC 43989 / DSM 5975 / JCM 20966 / LMG 6465 / NBRC 14845 / NCIMB 13405 / ORS 571</strain>
    </source>
</reference>
<dbReference type="Gene3D" id="2.40.160.20">
    <property type="match status" value="1"/>
</dbReference>
<evidence type="ECO:0000256" key="6">
    <source>
        <dbReference type="SAM" id="SignalP"/>
    </source>
</evidence>
<evidence type="ECO:0000256" key="1">
    <source>
        <dbReference type="ARBA" id="ARBA00004442"/>
    </source>
</evidence>
<evidence type="ECO:0000313" key="9">
    <source>
        <dbReference type="Proteomes" id="UP000000270"/>
    </source>
</evidence>
<dbReference type="STRING" id="438753.AZC_3962"/>
<dbReference type="RefSeq" id="WP_012172482.1">
    <property type="nucleotide sequence ID" value="NC_009937.1"/>
</dbReference>
<reference evidence="8 9" key="4">
    <citation type="journal article" date="2009" name="Appl. Environ. Microbiol.">
        <title>Comparative genome-wide transcriptional profiling of Azorhizobium caulinodans ORS571 grown under free-living and symbiotic conditions.</title>
        <authorList>
            <person name="Tsukada S."/>
            <person name="Aono T."/>
            <person name="Akiba N."/>
            <person name="Lee KB."/>
            <person name="Liu CT."/>
            <person name="Toyazaki H."/>
            <person name="Oyaizu H."/>
        </authorList>
    </citation>
    <scope>NUCLEOTIDE SEQUENCE [LARGE SCALE GENOMIC DNA]</scope>
    <source>
        <strain evidence="9">ATCC 43989 / DSM 5975 / JCM 20966 / LMG 6465 / NBRC 14845 / NCIMB 13405 / ORS 571</strain>
    </source>
</reference>
<dbReference type="eggNOG" id="COG3637">
    <property type="taxonomic scope" value="Bacteria"/>
</dbReference>
<reference evidence="8 9" key="3">
    <citation type="journal article" date="2008" name="BMC Genomics">
        <title>The genome of the versatile nitrogen fixer Azorhizobium caulinodans ORS571.</title>
        <authorList>
            <person name="Lee KB."/>
            <person name="Backer P.D."/>
            <person name="Aono T."/>
            <person name="Liu CT."/>
            <person name="Suzuki S."/>
            <person name="Suzuki T."/>
            <person name="Kaneko T."/>
            <person name="Yamada M."/>
            <person name="Tabata S."/>
            <person name="Kupfer D.M."/>
            <person name="Najar F.Z."/>
            <person name="Wiley G.B."/>
            <person name="Roe B."/>
            <person name="Binnewies T.T."/>
            <person name="Ussery D.W."/>
            <person name="D'Haeze W."/>
            <person name="Herder J.D."/>
            <person name="Gevers D."/>
            <person name="Vereecke D."/>
            <person name="Holsters M."/>
            <person name="Oyaizu H."/>
        </authorList>
    </citation>
    <scope>NUCLEOTIDE SEQUENCE [LARGE SCALE GENOMIC DNA]</scope>
    <source>
        <strain evidence="9">ATCC 43989 / DSM 5975 / JCM 20966 / LMG 6465 / NBRC 14845 / NCIMB 13405 / ORS 571</strain>
    </source>
</reference>
<evidence type="ECO:0000313" key="8">
    <source>
        <dbReference type="EMBL" id="BAF89960.1"/>
    </source>
</evidence>
<evidence type="ECO:0000256" key="3">
    <source>
        <dbReference type="ARBA" id="ARBA00023136"/>
    </source>
</evidence>
<comment type="similarity">
    <text evidence="5">Belongs to the Omp25/RopB family.</text>
</comment>
<dbReference type="GO" id="GO:0009279">
    <property type="term" value="C:cell outer membrane"/>
    <property type="evidence" value="ECO:0007669"/>
    <property type="project" value="UniProtKB-SubCell"/>
</dbReference>
<feature type="domain" description="Outer membrane protein beta-barrel" evidence="7">
    <location>
        <begin position="11"/>
        <end position="232"/>
    </location>
</feature>
<sequence>MLKRALAGVSALALLGCGAASAADLATKYPVKAIAPVVPVFSWTGFYIGANVGYAWGSTDFHGNTRTGLPYSYSVGGQDDWLGGGQIGYNYQFANNVVVGIEADIDWTGIGSSGVAVNGPLAGQTINGSLDYFGTVRARLGYAFDKFLPYITGGAAWGHVDYGNIYGVGTSSTNWGWTIGAGFEYAVTNNITAGLEYLYVDLGGNNYLFPNLTSLDTSFNMSVLRARVNYKF</sequence>
<organism evidence="8 9">
    <name type="scientific">Azorhizobium caulinodans (strain ATCC 43989 / DSM 5975 / JCM 20966 / LMG 6465 / NBRC 14845 / NCIMB 13405 / ORS 571)</name>
    <dbReference type="NCBI Taxonomy" id="438753"/>
    <lineage>
        <taxon>Bacteria</taxon>
        <taxon>Pseudomonadati</taxon>
        <taxon>Pseudomonadota</taxon>
        <taxon>Alphaproteobacteria</taxon>
        <taxon>Hyphomicrobiales</taxon>
        <taxon>Xanthobacteraceae</taxon>
        <taxon>Azorhizobium</taxon>
    </lineage>
</organism>
<keyword evidence="9" id="KW-1185">Reference proteome</keyword>
<proteinExistence type="inferred from homology"/>
<evidence type="ECO:0000256" key="2">
    <source>
        <dbReference type="ARBA" id="ARBA00022729"/>
    </source>
</evidence>
<dbReference type="AlphaFoldDB" id="A8IKX6"/>
<dbReference type="Proteomes" id="UP000000270">
    <property type="component" value="Chromosome"/>
</dbReference>
<feature type="chain" id="PRO_5002724556" evidence="6">
    <location>
        <begin position="23"/>
        <end position="232"/>
    </location>
</feature>
<dbReference type="Pfam" id="PF13505">
    <property type="entry name" value="OMP_b-brl"/>
    <property type="match status" value="1"/>
</dbReference>
<keyword evidence="2 6" id="KW-0732">Signal</keyword>
<dbReference type="PANTHER" id="PTHR34001">
    <property type="entry name" value="BLL7405 PROTEIN"/>
    <property type="match status" value="1"/>
</dbReference>
<gene>
    <name evidence="8" type="ordered locus">AZC_3962</name>
</gene>
<keyword evidence="3" id="KW-0472">Membrane</keyword>
<dbReference type="PROSITE" id="PS51257">
    <property type="entry name" value="PROKAR_LIPOPROTEIN"/>
    <property type="match status" value="1"/>
</dbReference>
<name>A8IKX6_AZOC5</name>
<reference evidence="8 9" key="1">
    <citation type="journal article" date="2007" name="Appl. Environ. Microbiol.">
        <title>Rhizobial factors required for stem nodule maturation and maintenance in Sesbania rostrata-Azorhizobium caulinodans ORS571 symbiosis.</title>
        <authorList>
            <person name="Suzuki S."/>
            <person name="Aono T."/>
            <person name="Lee KB."/>
            <person name="Suzuki T."/>
            <person name="Liu CT."/>
            <person name="Miwa H."/>
            <person name="Wakao S."/>
            <person name="Iki T."/>
            <person name="Oyaizu H."/>
        </authorList>
    </citation>
    <scope>NUCLEOTIDE SEQUENCE [LARGE SCALE GENOMIC DNA]</scope>
    <source>
        <strain evidence="9">ATCC 43989 / DSM 5975 / JCM 20966 / LMG 6465 / NBRC 14845 / NCIMB 13405 / ORS 571</strain>
    </source>
</reference>
<dbReference type="SUPFAM" id="SSF56925">
    <property type="entry name" value="OMPA-like"/>
    <property type="match status" value="1"/>
</dbReference>
<keyword evidence="4" id="KW-0998">Cell outer membrane</keyword>
<evidence type="ECO:0000256" key="5">
    <source>
        <dbReference type="ARBA" id="ARBA00038306"/>
    </source>
</evidence>
<feature type="signal peptide" evidence="6">
    <location>
        <begin position="1"/>
        <end position="22"/>
    </location>
</feature>
<dbReference type="KEGG" id="azc:AZC_3962"/>
<dbReference type="InterPro" id="IPR011250">
    <property type="entry name" value="OMP/PagP_B-barrel"/>
</dbReference>
<dbReference type="InterPro" id="IPR027385">
    <property type="entry name" value="Beta-barrel_OMP"/>
</dbReference>
<reference evidence="9" key="2">
    <citation type="submission" date="2007-04" db="EMBL/GenBank/DDBJ databases">
        <title>Complete genome sequence of the nitrogen-fixing bacterium Azorhizobium caulinodans ORS571.</title>
        <authorList>
            <person name="Lee K.B."/>
            <person name="Backer P.D."/>
            <person name="Aono T."/>
            <person name="Liu C.T."/>
            <person name="Suzuki S."/>
            <person name="Suzuki T."/>
            <person name="Kaneko T."/>
            <person name="Yamada M."/>
            <person name="Tabata S."/>
            <person name="Kupfer D.M."/>
            <person name="Najar F.Z."/>
            <person name="Wiley G.B."/>
            <person name="Roe B."/>
            <person name="Binnewies T."/>
            <person name="Ussery D."/>
            <person name="Vereecke D."/>
            <person name="Gevers D."/>
            <person name="Holsters M."/>
            <person name="Oyaizu H."/>
        </authorList>
    </citation>
    <scope>NUCLEOTIDE SEQUENCE [LARGE SCALE GENOMIC DNA]</scope>
    <source>
        <strain evidence="9">ATCC 43989 / DSM 5975 / JCM 20966 / LMG 6465 / NBRC 14845 / NCIMB 13405 / ORS 571</strain>
    </source>
</reference>
<dbReference type="HOGENOM" id="CLU_037100_0_1_5"/>
<protein>
    <submittedName>
        <fullName evidence="8">Outer membrane protein, 31 kDa</fullName>
    </submittedName>
</protein>
<dbReference type="EMBL" id="AP009384">
    <property type="protein sequence ID" value="BAF89960.1"/>
    <property type="molecule type" value="Genomic_DNA"/>
</dbReference>
<comment type="subcellular location">
    <subcellularLocation>
        <location evidence="1">Cell outer membrane</location>
    </subcellularLocation>
</comment>
<dbReference type="InterPro" id="IPR051692">
    <property type="entry name" value="OMP-like"/>
</dbReference>
<evidence type="ECO:0000259" key="7">
    <source>
        <dbReference type="Pfam" id="PF13505"/>
    </source>
</evidence>
<evidence type="ECO:0000256" key="4">
    <source>
        <dbReference type="ARBA" id="ARBA00023237"/>
    </source>
</evidence>